<keyword evidence="6" id="KW-0325">Glycoprotein</keyword>
<dbReference type="SMART" id="SM00214">
    <property type="entry name" value="VWC"/>
    <property type="match status" value="3"/>
</dbReference>
<evidence type="ECO:0000256" key="8">
    <source>
        <dbReference type="PROSITE-ProRule" id="PRU00196"/>
    </source>
</evidence>
<feature type="domain" description="VWFC" evidence="11">
    <location>
        <begin position="346"/>
        <end position="406"/>
    </location>
</feature>
<feature type="disulfide bond" evidence="7">
    <location>
        <begin position="602"/>
        <end position="612"/>
    </location>
</feature>
<dbReference type="Gene3D" id="2.60.120.200">
    <property type="match status" value="1"/>
</dbReference>
<evidence type="ECO:0000256" key="6">
    <source>
        <dbReference type="ARBA" id="ARBA00023180"/>
    </source>
</evidence>
<dbReference type="PROSITE" id="PS01186">
    <property type="entry name" value="EGF_2"/>
    <property type="match status" value="3"/>
</dbReference>
<keyword evidence="13" id="KW-0418">Kinase</keyword>
<dbReference type="SUPFAM" id="SSF57603">
    <property type="entry name" value="FnI-like domain"/>
    <property type="match status" value="3"/>
</dbReference>
<dbReference type="PANTHER" id="PTHR24042">
    <property type="entry name" value="NEL HOMOLOG"/>
    <property type="match status" value="1"/>
</dbReference>
<dbReference type="Pfam" id="PF12947">
    <property type="entry name" value="EGF_3"/>
    <property type="match status" value="1"/>
</dbReference>
<dbReference type="SMART" id="SM00181">
    <property type="entry name" value="EGF"/>
    <property type="match status" value="6"/>
</dbReference>
<dbReference type="FunFam" id="2.10.25.10:FF:000038">
    <property type="entry name" value="Fibrillin 2"/>
    <property type="match status" value="2"/>
</dbReference>
<dbReference type="SMART" id="SM00282">
    <property type="entry name" value="LamG"/>
    <property type="match status" value="1"/>
</dbReference>
<dbReference type="InterPro" id="IPR000152">
    <property type="entry name" value="EGF-type_Asp/Asn_hydroxyl_site"/>
</dbReference>
<dbReference type="CDD" id="cd00110">
    <property type="entry name" value="LamG"/>
    <property type="match status" value="1"/>
</dbReference>
<dbReference type="GO" id="GO:0008201">
    <property type="term" value="F:heparin binding"/>
    <property type="evidence" value="ECO:0007669"/>
    <property type="project" value="TreeGrafter"/>
</dbReference>
<dbReference type="Gene3D" id="6.20.200.20">
    <property type="match status" value="2"/>
</dbReference>
<accession>A0AA47MVM6</accession>
<dbReference type="Proteomes" id="UP001174136">
    <property type="component" value="Unassembled WGS sequence"/>
</dbReference>
<dbReference type="GO" id="GO:0030855">
    <property type="term" value="P:epithelial cell differentiation"/>
    <property type="evidence" value="ECO:0007669"/>
    <property type="project" value="UniProtKB-ARBA"/>
</dbReference>
<dbReference type="SMART" id="SM00179">
    <property type="entry name" value="EGF_CA"/>
    <property type="match status" value="6"/>
</dbReference>
<keyword evidence="13" id="KW-0808">Transferase</keyword>
<dbReference type="InterPro" id="IPR018097">
    <property type="entry name" value="EGF_Ca-bd_CS"/>
</dbReference>
<dbReference type="PROSITE" id="PS50184">
    <property type="entry name" value="VWFC_2"/>
    <property type="match status" value="2"/>
</dbReference>
<evidence type="ECO:0000259" key="10">
    <source>
        <dbReference type="PROSITE" id="PS50026"/>
    </source>
</evidence>
<dbReference type="FunFam" id="2.60.120.200:FF:000015">
    <property type="entry name" value="protein kinase C-binding protein NELL1"/>
    <property type="match status" value="1"/>
</dbReference>
<dbReference type="Pfam" id="PF02210">
    <property type="entry name" value="Laminin_G_2"/>
    <property type="match status" value="1"/>
</dbReference>
<gene>
    <name evidence="13" type="primary">NELL2</name>
    <name evidence="13" type="ORF">N1851_012964</name>
</gene>
<organism evidence="13 14">
    <name type="scientific">Merluccius polli</name>
    <name type="common">Benguela hake</name>
    <name type="synonym">Merluccius cadenati</name>
    <dbReference type="NCBI Taxonomy" id="89951"/>
    <lineage>
        <taxon>Eukaryota</taxon>
        <taxon>Metazoa</taxon>
        <taxon>Chordata</taxon>
        <taxon>Craniata</taxon>
        <taxon>Vertebrata</taxon>
        <taxon>Euteleostomi</taxon>
        <taxon>Actinopterygii</taxon>
        <taxon>Neopterygii</taxon>
        <taxon>Teleostei</taxon>
        <taxon>Neoteleostei</taxon>
        <taxon>Acanthomorphata</taxon>
        <taxon>Zeiogadaria</taxon>
        <taxon>Gadariae</taxon>
        <taxon>Gadiformes</taxon>
        <taxon>Gadoidei</taxon>
        <taxon>Merlucciidae</taxon>
        <taxon>Merluccius</taxon>
    </lineage>
</organism>
<feature type="domain" description="EGF-like" evidence="10">
    <location>
        <begin position="559"/>
        <end position="599"/>
    </location>
</feature>
<dbReference type="SMART" id="SM00215">
    <property type="entry name" value="VWC_out"/>
    <property type="match status" value="2"/>
</dbReference>
<dbReference type="SUPFAM" id="SSF57184">
    <property type="entry name" value="Growth factor receptor domain"/>
    <property type="match status" value="1"/>
</dbReference>
<keyword evidence="1 7" id="KW-0245">EGF-like domain</keyword>
<keyword evidence="3" id="KW-0677">Repeat</keyword>
<evidence type="ECO:0000256" key="9">
    <source>
        <dbReference type="SAM" id="MobiDB-lite"/>
    </source>
</evidence>
<dbReference type="EMBL" id="JAOPHQ010002295">
    <property type="protein sequence ID" value="KAK0147563.1"/>
    <property type="molecule type" value="Genomic_DNA"/>
</dbReference>
<dbReference type="InterPro" id="IPR048287">
    <property type="entry name" value="TSPN-like_N"/>
</dbReference>
<evidence type="ECO:0000313" key="13">
    <source>
        <dbReference type="EMBL" id="KAK0147563.1"/>
    </source>
</evidence>
<dbReference type="Gene3D" id="2.10.25.10">
    <property type="entry name" value="Laminin"/>
    <property type="match status" value="6"/>
</dbReference>
<dbReference type="InterPro" id="IPR001881">
    <property type="entry name" value="EGF-like_Ca-bd_dom"/>
</dbReference>
<dbReference type="InterPro" id="IPR024731">
    <property type="entry name" value="NELL2-like_EGF"/>
</dbReference>
<evidence type="ECO:0000313" key="14">
    <source>
        <dbReference type="Proteomes" id="UP001174136"/>
    </source>
</evidence>
<dbReference type="CDD" id="cd00054">
    <property type="entry name" value="EGF_CA"/>
    <property type="match status" value="3"/>
</dbReference>
<reference evidence="13" key="1">
    <citation type="journal article" date="2023" name="Front. Mar. Sci.">
        <title>A new Merluccius polli reference genome to investigate the effects of global change in West African waters.</title>
        <authorList>
            <person name="Mateo J.L."/>
            <person name="Blanco-Fernandez C."/>
            <person name="Garcia-Vazquez E."/>
            <person name="Machado-Schiaffino G."/>
        </authorList>
    </citation>
    <scope>NUCLEOTIDE SEQUENCE</scope>
    <source>
        <strain evidence="13">C29</strain>
        <tissue evidence="13">Fin</tissue>
    </source>
</reference>
<dbReference type="InterPro" id="IPR013320">
    <property type="entry name" value="ConA-like_dom_sf"/>
</dbReference>
<evidence type="ECO:0000259" key="11">
    <source>
        <dbReference type="PROSITE" id="PS50184"/>
    </source>
</evidence>
<feature type="domain" description="EGF-like" evidence="10">
    <location>
        <begin position="632"/>
        <end position="678"/>
    </location>
</feature>
<dbReference type="GO" id="GO:0005509">
    <property type="term" value="F:calcium ion binding"/>
    <property type="evidence" value="ECO:0007669"/>
    <property type="project" value="InterPro"/>
</dbReference>
<dbReference type="PROSITE" id="PS50026">
    <property type="entry name" value="EGF_3"/>
    <property type="match status" value="5"/>
</dbReference>
<dbReference type="AlphaFoldDB" id="A0AA47MVM6"/>
<dbReference type="SMART" id="SM00210">
    <property type="entry name" value="TSPN"/>
    <property type="match status" value="1"/>
</dbReference>
<dbReference type="InterPro" id="IPR049883">
    <property type="entry name" value="NOTCH1_EGF-like"/>
</dbReference>
<dbReference type="PANTHER" id="PTHR24042:SF0">
    <property type="entry name" value="PROTEIN KINASE C-BINDING PROTEIN NELL2"/>
    <property type="match status" value="1"/>
</dbReference>
<evidence type="ECO:0000259" key="12">
    <source>
        <dbReference type="PROSITE" id="PS50287"/>
    </source>
</evidence>
<dbReference type="InterPro" id="IPR051586">
    <property type="entry name" value="PKC-binding_NELL"/>
</dbReference>
<evidence type="ECO:0000256" key="5">
    <source>
        <dbReference type="ARBA" id="ARBA00023157"/>
    </source>
</evidence>
<feature type="domain" description="EGF-like" evidence="10">
    <location>
        <begin position="517"/>
        <end position="558"/>
    </location>
</feature>
<keyword evidence="4" id="KW-0106">Calcium</keyword>
<dbReference type="GO" id="GO:0016301">
    <property type="term" value="F:kinase activity"/>
    <property type="evidence" value="ECO:0007669"/>
    <property type="project" value="UniProtKB-KW"/>
</dbReference>
<dbReference type="GO" id="GO:0005080">
    <property type="term" value="F:protein kinase C binding"/>
    <property type="evidence" value="ECO:0007669"/>
    <property type="project" value="TreeGrafter"/>
</dbReference>
<dbReference type="PROSITE" id="PS50287">
    <property type="entry name" value="SRCR_2"/>
    <property type="match status" value="1"/>
</dbReference>
<sequence>MVSVFTLIHPRRPTVAVLTSGTADLASCTDLSKFTLGETALCSCGGGGGFTKSGLRGTKARERPAMPQPRKEREPLRLSDRRGVTTDRIPPEGLGSGVDRALSVNLFEELQLGESYAGVYEAQGPNNETKAFQFQDSWRKVRVRGPVAERIVAKLRQRSEFTLLVTLKQERLNTGVLLSIHDAGQKFLEVESSGPQSELRVHYWSREVGPRSEVFPYSLADGRWHKLSLAVAGARMALHVDCNRIYERAIEPPWMDLSNETSVWLGQRNKAHGYFKGIMQDVILLASNQGYVVQCPDLNRTCPTCNDFHGLVQKIMELQDVLARTSNKLARAEEKMRTLDGCSCNRTCTADGGVVYREQDSWVDGCRNCTCLNATVRCEPLSCPRLQCPPHNAAAYVPGACCKECQPVCLFRGRMYVEGERRSVRDSAGNCLLYQCQEGAMGKVADWSCPTLSCPESEQISLTDRCCKVCRGHDFCMEGWVERCVENSECVNLEAGAYCSCQDGYRAARDDSAFCQDIDECTEGKHYCRENTVCVNTAGSFTCRCQSGFIRVDDYSCTERDECESGGRRCDENAICFNTVGGHSCSCKPGFTGNGTACTALCDGLCQNGGSCMSPDLCVCPQGYTGKRCETDIDECSDGFVECDSRANCVNLPGWYHCECRDGYHDNGLFASNGESCEDIDECETGRNTCAKDMTCVNVDGGYDCRCPHGRNCSGDCHFDDKVKHDGQIWVMDTDRCSVCSCQVSRVMCRRMVATRGSAARCLDQSSRLSYNSGDTWLEGCQQCHCTRGEVDCWPVTCAALGDCELSAVPEGECCPRCVSDPCLADDAAPDNDLVAATCTDESGVTRFGGATWTKHGAECVLCQCKNGHVCCSKDSLCR</sequence>
<dbReference type="InterPro" id="IPR001791">
    <property type="entry name" value="Laminin_G"/>
</dbReference>
<dbReference type="PROSITE" id="PS00022">
    <property type="entry name" value="EGF_1"/>
    <property type="match status" value="1"/>
</dbReference>
<dbReference type="PROSITE" id="PS01187">
    <property type="entry name" value="EGF_CA"/>
    <property type="match status" value="2"/>
</dbReference>
<feature type="domain" description="EGF-like" evidence="10">
    <location>
        <begin position="600"/>
        <end position="630"/>
    </location>
</feature>
<keyword evidence="2" id="KW-0732">Signal</keyword>
<evidence type="ECO:0000256" key="7">
    <source>
        <dbReference type="PROSITE-ProRule" id="PRU00076"/>
    </source>
</evidence>
<name>A0AA47MVM6_MERPO</name>
<feature type="domain" description="VWFC" evidence="11">
    <location>
        <begin position="760"/>
        <end position="819"/>
    </location>
</feature>
<dbReference type="InterPro" id="IPR001190">
    <property type="entry name" value="SRCR"/>
</dbReference>
<feature type="compositionally biased region" description="Basic and acidic residues" evidence="9">
    <location>
        <begin position="59"/>
        <end position="75"/>
    </location>
</feature>
<evidence type="ECO:0000256" key="2">
    <source>
        <dbReference type="ARBA" id="ARBA00022729"/>
    </source>
</evidence>
<feature type="domain" description="EGF-like" evidence="10">
    <location>
        <begin position="679"/>
        <end position="714"/>
    </location>
</feature>
<keyword evidence="14" id="KW-1185">Reference proteome</keyword>
<dbReference type="PROSITE" id="PS00010">
    <property type="entry name" value="ASX_HYDROXYL"/>
    <property type="match status" value="3"/>
</dbReference>
<keyword evidence="5 7" id="KW-1015">Disulfide bond</keyword>
<dbReference type="GO" id="GO:0005737">
    <property type="term" value="C:cytoplasm"/>
    <property type="evidence" value="ECO:0007669"/>
    <property type="project" value="TreeGrafter"/>
</dbReference>
<dbReference type="PROSITE" id="PS01208">
    <property type="entry name" value="VWFC_1"/>
    <property type="match status" value="2"/>
</dbReference>
<protein>
    <submittedName>
        <fullName evidence="13">Protein kinase C-binding protein NELL2</fullName>
    </submittedName>
</protein>
<dbReference type="GO" id="GO:0016020">
    <property type="term" value="C:membrane"/>
    <property type="evidence" value="ECO:0007669"/>
    <property type="project" value="InterPro"/>
</dbReference>
<evidence type="ECO:0000256" key="1">
    <source>
        <dbReference type="ARBA" id="ARBA00022536"/>
    </source>
</evidence>
<dbReference type="SUPFAM" id="SSF57196">
    <property type="entry name" value="EGF/Laminin"/>
    <property type="match status" value="2"/>
</dbReference>
<comment type="caution">
    <text evidence="13">The sequence shown here is derived from an EMBL/GenBank/DDBJ whole genome shotgun (WGS) entry which is preliminary data.</text>
</comment>
<dbReference type="Pfam" id="PF00093">
    <property type="entry name" value="VWC"/>
    <property type="match status" value="2"/>
</dbReference>
<evidence type="ECO:0000256" key="3">
    <source>
        <dbReference type="ARBA" id="ARBA00022737"/>
    </source>
</evidence>
<dbReference type="InterPro" id="IPR000742">
    <property type="entry name" value="EGF"/>
</dbReference>
<dbReference type="Pfam" id="PF07645">
    <property type="entry name" value="EGF_CA"/>
    <property type="match status" value="3"/>
</dbReference>
<dbReference type="FunFam" id="2.10.25.10:FF:000121">
    <property type="entry name" value="Neural EGFL like 2"/>
    <property type="match status" value="1"/>
</dbReference>
<dbReference type="SUPFAM" id="SSF49899">
    <property type="entry name" value="Concanavalin A-like lectins/glucanases"/>
    <property type="match status" value="1"/>
</dbReference>
<comment type="caution">
    <text evidence="8">Lacks conserved residue(s) required for the propagation of feature annotation.</text>
</comment>
<feature type="region of interest" description="Disordered" evidence="9">
    <location>
        <begin position="53"/>
        <end position="75"/>
    </location>
</feature>
<feature type="disulfide bond" evidence="7">
    <location>
        <begin position="620"/>
        <end position="629"/>
    </location>
</feature>
<evidence type="ECO:0000256" key="4">
    <source>
        <dbReference type="ARBA" id="ARBA00022837"/>
    </source>
</evidence>
<feature type="domain" description="SRCR" evidence="12">
    <location>
        <begin position="705"/>
        <end position="840"/>
    </location>
</feature>
<proteinExistence type="predicted"/>
<dbReference type="GO" id="GO:0005615">
    <property type="term" value="C:extracellular space"/>
    <property type="evidence" value="ECO:0007669"/>
    <property type="project" value="TreeGrafter"/>
</dbReference>
<dbReference type="InterPro" id="IPR001007">
    <property type="entry name" value="VWF_dom"/>
</dbReference>
<dbReference type="InterPro" id="IPR009030">
    <property type="entry name" value="Growth_fac_rcpt_cys_sf"/>
</dbReference>